<dbReference type="InterPro" id="IPR036291">
    <property type="entry name" value="NAD(P)-bd_dom_sf"/>
</dbReference>
<evidence type="ECO:0000259" key="1">
    <source>
        <dbReference type="Pfam" id="PF13460"/>
    </source>
</evidence>
<dbReference type="AlphaFoldDB" id="A0A2A5QTR4"/>
<comment type="caution">
    <text evidence="2">The sequence shown here is derived from an EMBL/GenBank/DDBJ whole genome shotgun (WGS) entry which is preliminary data.</text>
</comment>
<dbReference type="Proteomes" id="UP000219689">
    <property type="component" value="Unassembled WGS sequence"/>
</dbReference>
<dbReference type="Pfam" id="PF13460">
    <property type="entry name" value="NAD_binding_10"/>
    <property type="match status" value="1"/>
</dbReference>
<dbReference type="RefSeq" id="WP_097379158.1">
    <property type="nucleotide sequence ID" value="NZ_NXNI01000001.1"/>
</dbReference>
<dbReference type="Gene3D" id="3.40.50.720">
    <property type="entry name" value="NAD(P)-binding Rossmann-like Domain"/>
    <property type="match status" value="1"/>
</dbReference>
<accession>A0A2A5QTR4</accession>
<proteinExistence type="predicted"/>
<name>A0A2A5QTR4_9EURY</name>
<feature type="domain" description="NAD(P)-binding" evidence="1">
    <location>
        <begin position="7"/>
        <end position="49"/>
    </location>
</feature>
<dbReference type="InterPro" id="IPR016040">
    <property type="entry name" value="NAD(P)-bd_dom"/>
</dbReference>
<dbReference type="EMBL" id="NXNI01000001">
    <property type="protein sequence ID" value="PCR90212.1"/>
    <property type="molecule type" value="Genomic_DNA"/>
</dbReference>
<sequence>MKRTVFGATGRTGRPRCRQALDRDHEVVGHVRSTETLPFADEVTVVEDDSHLREMPTVGPV</sequence>
<gene>
    <name evidence="2" type="ORF">CP557_06430</name>
</gene>
<keyword evidence="3" id="KW-1185">Reference proteome</keyword>
<reference evidence="2 3" key="1">
    <citation type="submission" date="2017-09" db="EMBL/GenBank/DDBJ databases">
        <title>Genome sequences of Natrinema ejinorence JCM 13890T.</title>
        <authorList>
            <person name="Roh S.W."/>
            <person name="Kim Y.B."/>
            <person name="Kim J.Y."/>
        </authorList>
    </citation>
    <scope>NUCLEOTIDE SEQUENCE [LARGE SCALE GENOMIC DNA]</scope>
    <source>
        <strain evidence="2 3">JCM 13890</strain>
    </source>
</reference>
<dbReference type="SUPFAM" id="SSF51735">
    <property type="entry name" value="NAD(P)-binding Rossmann-fold domains"/>
    <property type="match status" value="1"/>
</dbReference>
<organism evidence="2 3">
    <name type="scientific">Natrinema ejinorense</name>
    <dbReference type="NCBI Taxonomy" id="373386"/>
    <lineage>
        <taxon>Archaea</taxon>
        <taxon>Methanobacteriati</taxon>
        <taxon>Methanobacteriota</taxon>
        <taxon>Stenosarchaea group</taxon>
        <taxon>Halobacteria</taxon>
        <taxon>Halobacteriales</taxon>
        <taxon>Natrialbaceae</taxon>
        <taxon>Natrinema</taxon>
    </lineage>
</organism>
<evidence type="ECO:0000313" key="3">
    <source>
        <dbReference type="Proteomes" id="UP000219689"/>
    </source>
</evidence>
<dbReference type="OrthoDB" id="358920at2157"/>
<evidence type="ECO:0000313" key="2">
    <source>
        <dbReference type="EMBL" id="PCR90212.1"/>
    </source>
</evidence>
<protein>
    <recommendedName>
        <fullName evidence="1">NAD(P)-binding domain-containing protein</fullName>
    </recommendedName>
</protein>